<accession>A0A6J6HI53</accession>
<dbReference type="SUPFAM" id="SSF81442">
    <property type="entry name" value="Cytochrome c oxidase subunit I-like"/>
    <property type="match status" value="1"/>
</dbReference>
<dbReference type="InterPro" id="IPR036927">
    <property type="entry name" value="Cyt_c_oxase-like_su1_sf"/>
</dbReference>
<dbReference type="InterPro" id="IPR023616">
    <property type="entry name" value="Cyt_c_oxase-like_su1_dom"/>
</dbReference>
<organism evidence="9">
    <name type="scientific">freshwater metagenome</name>
    <dbReference type="NCBI Taxonomy" id="449393"/>
    <lineage>
        <taxon>unclassified sequences</taxon>
        <taxon>metagenomes</taxon>
        <taxon>ecological metagenomes</taxon>
    </lineage>
</organism>
<comment type="subcellular location">
    <subcellularLocation>
        <location evidence="1">Cell membrane</location>
        <topology evidence="1">Multi-pass membrane protein</topology>
    </subcellularLocation>
</comment>
<dbReference type="EMBL" id="CAEZUN010000184">
    <property type="protein sequence ID" value="CAB4610985.1"/>
    <property type="molecule type" value="Genomic_DNA"/>
</dbReference>
<proteinExistence type="predicted"/>
<reference evidence="9" key="1">
    <citation type="submission" date="2020-05" db="EMBL/GenBank/DDBJ databases">
        <authorList>
            <person name="Chiriac C."/>
            <person name="Salcher M."/>
            <person name="Ghai R."/>
            <person name="Kavagutti S V."/>
        </authorList>
    </citation>
    <scope>NUCLEOTIDE SEQUENCE</scope>
</reference>
<keyword evidence="2" id="KW-1003">Cell membrane</keyword>
<dbReference type="GO" id="GO:0022904">
    <property type="term" value="P:respiratory electron transport chain"/>
    <property type="evidence" value="ECO:0007669"/>
    <property type="project" value="TreeGrafter"/>
</dbReference>
<dbReference type="Gene3D" id="1.20.210.10">
    <property type="entry name" value="Cytochrome c oxidase-like, subunit I domain"/>
    <property type="match status" value="1"/>
</dbReference>
<name>A0A6J6HI53_9ZZZZ</name>
<dbReference type="PANTHER" id="PTHR10422:SF18">
    <property type="entry name" value="CYTOCHROME C OXIDASE SUBUNIT 1"/>
    <property type="match status" value="1"/>
</dbReference>
<evidence type="ECO:0000256" key="2">
    <source>
        <dbReference type="ARBA" id="ARBA00022475"/>
    </source>
</evidence>
<evidence type="ECO:0000313" key="9">
    <source>
        <dbReference type="EMBL" id="CAB4610985.1"/>
    </source>
</evidence>
<evidence type="ECO:0000256" key="7">
    <source>
        <dbReference type="SAM" id="Phobius"/>
    </source>
</evidence>
<evidence type="ECO:0000256" key="1">
    <source>
        <dbReference type="ARBA" id="ARBA00004651"/>
    </source>
</evidence>
<dbReference type="InterPro" id="IPR000883">
    <property type="entry name" value="Cyt_C_Oxase_1"/>
</dbReference>
<dbReference type="AlphaFoldDB" id="A0A6J6HI53"/>
<dbReference type="Gene3D" id="1.10.287.70">
    <property type="match status" value="1"/>
</dbReference>
<feature type="transmembrane region" description="Helical" evidence="7">
    <location>
        <begin position="205"/>
        <end position="235"/>
    </location>
</feature>
<dbReference type="Pfam" id="PF12270">
    <property type="entry name" value="Cyt_c_ox_IV"/>
    <property type="match status" value="1"/>
</dbReference>
<dbReference type="GO" id="GO:0020037">
    <property type="term" value="F:heme binding"/>
    <property type="evidence" value="ECO:0007669"/>
    <property type="project" value="InterPro"/>
</dbReference>
<protein>
    <submittedName>
        <fullName evidence="9">Unannotated protein</fullName>
    </submittedName>
</protein>
<sequence length="384" mass="42573">MLPSFGIVSEVLPVFSRKPLFGYPFVVFSGAAIGFVGWGVWAHHMFASGLGPVSVAVFSLTTMAIAVPTGVKIINWTLTMWGGKLVFSTAMKFSIGLIVLFTVGGLSGVTHSVAPSDTQQTDTYYIVAHFHYVLFGGAVLGIFSGFYYWWPKMFGKMLSERLGNWNFWLMVIGMNLTFGPMHILGLQGQPRRMYQWTEARAGEGFFNFAFWNMVASIGSFVLAVGILLFLINVVITARNPTKSPLDPWNSRSLEWMTSNPPKEHNFDVIPTVHHLAEFFHRKYEEDPDTHTMRQIATAEEIMAEQERNADKHIHMPSPSYWPIVLAGAVPIITFGMIFSHLIAVIGGVILLFAAFGWALEPSTAPESDFENNSALGTALDKVGH</sequence>
<evidence type="ECO:0000259" key="8">
    <source>
        <dbReference type="PROSITE" id="PS50855"/>
    </source>
</evidence>
<evidence type="ECO:0000256" key="3">
    <source>
        <dbReference type="ARBA" id="ARBA00022692"/>
    </source>
</evidence>
<evidence type="ECO:0000256" key="6">
    <source>
        <dbReference type="ARBA" id="ARBA00047816"/>
    </source>
</evidence>
<dbReference type="PROSITE" id="PS50855">
    <property type="entry name" value="COX1"/>
    <property type="match status" value="1"/>
</dbReference>
<dbReference type="Pfam" id="PF00115">
    <property type="entry name" value="COX1"/>
    <property type="match status" value="1"/>
</dbReference>
<keyword evidence="4 7" id="KW-1133">Transmembrane helix</keyword>
<dbReference type="GO" id="GO:0015990">
    <property type="term" value="P:electron transport coupled proton transport"/>
    <property type="evidence" value="ECO:0007669"/>
    <property type="project" value="TreeGrafter"/>
</dbReference>
<evidence type="ECO:0000256" key="5">
    <source>
        <dbReference type="ARBA" id="ARBA00023136"/>
    </source>
</evidence>
<comment type="catalytic activity">
    <reaction evidence="6">
        <text>4 Fe(II)-[cytochrome c] + O2 + 8 H(+)(in) = 4 Fe(III)-[cytochrome c] + 2 H2O + 4 H(+)(out)</text>
        <dbReference type="Rhea" id="RHEA:11436"/>
        <dbReference type="Rhea" id="RHEA-COMP:10350"/>
        <dbReference type="Rhea" id="RHEA-COMP:14399"/>
        <dbReference type="ChEBI" id="CHEBI:15377"/>
        <dbReference type="ChEBI" id="CHEBI:15378"/>
        <dbReference type="ChEBI" id="CHEBI:15379"/>
        <dbReference type="ChEBI" id="CHEBI:29033"/>
        <dbReference type="ChEBI" id="CHEBI:29034"/>
        <dbReference type="EC" id="7.1.1.9"/>
    </reaction>
</comment>
<dbReference type="GO" id="GO:0005886">
    <property type="term" value="C:plasma membrane"/>
    <property type="evidence" value="ECO:0007669"/>
    <property type="project" value="UniProtKB-SubCell"/>
</dbReference>
<feature type="transmembrane region" description="Helical" evidence="7">
    <location>
        <begin position="165"/>
        <end position="184"/>
    </location>
</feature>
<dbReference type="PANTHER" id="PTHR10422">
    <property type="entry name" value="CYTOCHROME C OXIDASE SUBUNIT 1"/>
    <property type="match status" value="1"/>
</dbReference>
<gene>
    <name evidence="9" type="ORF">UFOPK1826_01262</name>
</gene>
<dbReference type="GO" id="GO:0009060">
    <property type="term" value="P:aerobic respiration"/>
    <property type="evidence" value="ECO:0007669"/>
    <property type="project" value="InterPro"/>
</dbReference>
<feature type="transmembrane region" description="Helical" evidence="7">
    <location>
        <begin position="20"/>
        <end position="41"/>
    </location>
</feature>
<feature type="transmembrane region" description="Helical" evidence="7">
    <location>
        <begin position="53"/>
        <end position="74"/>
    </location>
</feature>
<dbReference type="InterPro" id="IPR021050">
    <property type="entry name" value="Cyt_c_oxidase_su4_actinobac"/>
</dbReference>
<evidence type="ECO:0000256" key="4">
    <source>
        <dbReference type="ARBA" id="ARBA00022989"/>
    </source>
</evidence>
<feature type="domain" description="Cytochrome oxidase subunit I profile" evidence="8">
    <location>
        <begin position="1"/>
        <end position="273"/>
    </location>
</feature>
<feature type="transmembrane region" description="Helical" evidence="7">
    <location>
        <begin position="126"/>
        <end position="150"/>
    </location>
</feature>
<dbReference type="GO" id="GO:0004129">
    <property type="term" value="F:cytochrome-c oxidase activity"/>
    <property type="evidence" value="ECO:0007669"/>
    <property type="project" value="UniProtKB-EC"/>
</dbReference>
<feature type="transmembrane region" description="Helical" evidence="7">
    <location>
        <begin position="320"/>
        <end position="353"/>
    </location>
</feature>
<dbReference type="PRINTS" id="PR01165">
    <property type="entry name" value="CYCOXIDASEI"/>
</dbReference>
<keyword evidence="3 7" id="KW-0812">Transmembrane</keyword>
<keyword evidence="5 7" id="KW-0472">Membrane</keyword>
<feature type="transmembrane region" description="Helical" evidence="7">
    <location>
        <begin position="94"/>
        <end position="114"/>
    </location>
</feature>